<comment type="similarity">
    <text evidence="2">Belongs to the biopterin-dependent aromatic amino acid hydroxylase family.</text>
</comment>
<evidence type="ECO:0000256" key="2">
    <source>
        <dbReference type="ARBA" id="ARBA00009712"/>
    </source>
</evidence>
<sequence>MICPSETLIANGSRRASPYYPHIRIVVLTSNNLILLRSSKAVTTESETDIMASCETQHYAGLKRQNTIKHRQQLEGDLVRGRQILQKLNDEGVELIWAANQGRIAFSMVLSSSGGIVKTGFIQLHQLLKFTTFSSIKCCKHGAIFREQLSTLLYFLKLFTASLPLFISATMASFQVSSIKIEHLETRKSGREKDIGTVESEKGNISKKKYKKSAIDLKSGWDILVDCDGSKDDLVTSAAALIQNHSELKGLALYKKDQTDDDVNEYLRKRTGFMLRPCSGLLSARDFLASLAFRVFQTTTYLRHSGSPHHSPEPDLIHELLGHVPMFADPLLAQLSQDIGLMSLGATDKQIEKLATVTYLDIILFMRYSLITSPYKLFRSRLYAVSMERPFSVIYDPYTQTVESIESTNTKRVLEEFIIKCNEWFSMIFMIF</sequence>
<dbReference type="Gene3D" id="1.10.800.10">
    <property type="entry name" value="Aromatic amino acid hydroxylase"/>
    <property type="match status" value="1"/>
</dbReference>
<evidence type="ECO:0000313" key="10">
    <source>
        <dbReference type="WBParaSite" id="Hba_20929"/>
    </source>
</evidence>
<organism evidence="9 10">
    <name type="scientific">Heterorhabditis bacteriophora</name>
    <name type="common">Entomopathogenic nematode worm</name>
    <dbReference type="NCBI Taxonomy" id="37862"/>
    <lineage>
        <taxon>Eukaryota</taxon>
        <taxon>Metazoa</taxon>
        <taxon>Ecdysozoa</taxon>
        <taxon>Nematoda</taxon>
        <taxon>Chromadorea</taxon>
        <taxon>Rhabditida</taxon>
        <taxon>Rhabditina</taxon>
        <taxon>Rhabditomorpha</taxon>
        <taxon>Strongyloidea</taxon>
        <taxon>Heterorhabditidae</taxon>
        <taxon>Heterorhabditis</taxon>
    </lineage>
</organism>
<feature type="binding site" evidence="7">
    <location>
        <position position="323"/>
    </location>
    <ligand>
        <name>Fe cation</name>
        <dbReference type="ChEBI" id="CHEBI:24875"/>
    </ligand>
</feature>
<evidence type="ECO:0000256" key="6">
    <source>
        <dbReference type="ARBA" id="ARBA00023033"/>
    </source>
</evidence>
<dbReference type="PANTHER" id="PTHR11473">
    <property type="entry name" value="AROMATIC AMINO ACID HYDROXYLASE"/>
    <property type="match status" value="1"/>
</dbReference>
<reference evidence="10" key="1">
    <citation type="submission" date="2016-11" db="UniProtKB">
        <authorList>
            <consortium name="WormBaseParasite"/>
        </authorList>
    </citation>
    <scope>IDENTIFICATION</scope>
</reference>
<dbReference type="GO" id="GO:0006585">
    <property type="term" value="P:dopamine biosynthetic process from tyrosine"/>
    <property type="evidence" value="ECO:0007669"/>
    <property type="project" value="TreeGrafter"/>
</dbReference>
<dbReference type="InterPro" id="IPR018301">
    <property type="entry name" value="ArAA_hydroxylase_Fe/CU_BS"/>
</dbReference>
<dbReference type="InterPro" id="IPR036329">
    <property type="entry name" value="Aro-AA_hydroxylase_C_sf"/>
</dbReference>
<evidence type="ECO:0000256" key="1">
    <source>
        <dbReference type="ARBA" id="ARBA00001954"/>
    </source>
</evidence>
<dbReference type="AlphaFoldDB" id="A0A1I7XT56"/>
<accession>A0A1I7XT56</accession>
<evidence type="ECO:0000256" key="3">
    <source>
        <dbReference type="ARBA" id="ARBA00022723"/>
    </source>
</evidence>
<name>A0A1I7XT56_HETBA</name>
<feature type="domain" description="Biopterin-dependent aromatic amino acid hydroxylase family profile" evidence="8">
    <location>
        <begin position="261"/>
        <end position="432"/>
    </location>
</feature>
<dbReference type="InterPro" id="IPR036951">
    <property type="entry name" value="ArAA_hydroxylase_sf"/>
</dbReference>
<dbReference type="GO" id="GO:0005737">
    <property type="term" value="C:cytoplasm"/>
    <property type="evidence" value="ECO:0007669"/>
    <property type="project" value="TreeGrafter"/>
</dbReference>
<dbReference type="PRINTS" id="PR00372">
    <property type="entry name" value="FYWHYDRXLASE"/>
</dbReference>
<dbReference type="WBParaSite" id="Hba_20929">
    <property type="protein sequence ID" value="Hba_20929"/>
    <property type="gene ID" value="Hba_20929"/>
</dbReference>
<keyword evidence="6" id="KW-0503">Monooxygenase</keyword>
<dbReference type="PROSITE" id="PS51410">
    <property type="entry name" value="BH4_AAA_HYDROXYL_2"/>
    <property type="match status" value="1"/>
</dbReference>
<evidence type="ECO:0000256" key="5">
    <source>
        <dbReference type="ARBA" id="ARBA00023004"/>
    </source>
</evidence>
<keyword evidence="9" id="KW-1185">Reference proteome</keyword>
<keyword evidence="4" id="KW-0560">Oxidoreductase</keyword>
<comment type="cofactor">
    <cofactor evidence="1 7">
        <name>Fe(2+)</name>
        <dbReference type="ChEBI" id="CHEBI:29033"/>
    </cofactor>
</comment>
<dbReference type="InterPro" id="IPR019774">
    <property type="entry name" value="Aromatic-AA_hydroxylase_C"/>
</dbReference>
<proteinExistence type="inferred from homology"/>
<evidence type="ECO:0000313" key="9">
    <source>
        <dbReference type="Proteomes" id="UP000095283"/>
    </source>
</evidence>
<keyword evidence="3 7" id="KW-0479">Metal-binding</keyword>
<dbReference type="GO" id="GO:0030424">
    <property type="term" value="C:axon"/>
    <property type="evidence" value="ECO:0007669"/>
    <property type="project" value="TreeGrafter"/>
</dbReference>
<dbReference type="PANTHER" id="PTHR11473:SF15">
    <property type="entry name" value="TYROSINE 3-MONOOXYGENASE"/>
    <property type="match status" value="1"/>
</dbReference>
<dbReference type="Proteomes" id="UP000095283">
    <property type="component" value="Unplaced"/>
</dbReference>
<protein>
    <submittedName>
        <fullName evidence="10">BH4_AAA_HYDROXYL_2 domain-containing protein</fullName>
    </submittedName>
</protein>
<dbReference type="GO" id="GO:0004511">
    <property type="term" value="F:tyrosine 3-monooxygenase activity"/>
    <property type="evidence" value="ECO:0007669"/>
    <property type="project" value="TreeGrafter"/>
</dbReference>
<feature type="binding site" evidence="7">
    <location>
        <position position="318"/>
    </location>
    <ligand>
        <name>Fe cation</name>
        <dbReference type="ChEBI" id="CHEBI:24875"/>
    </ligand>
</feature>
<dbReference type="GO" id="GO:0005506">
    <property type="term" value="F:iron ion binding"/>
    <property type="evidence" value="ECO:0007669"/>
    <property type="project" value="InterPro"/>
</dbReference>
<dbReference type="PROSITE" id="PS00367">
    <property type="entry name" value="BH4_AAA_HYDROXYL_1"/>
    <property type="match status" value="1"/>
</dbReference>
<evidence type="ECO:0000259" key="8">
    <source>
        <dbReference type="PROSITE" id="PS51410"/>
    </source>
</evidence>
<keyword evidence="5 7" id="KW-0408">Iron</keyword>
<evidence type="ECO:0000256" key="4">
    <source>
        <dbReference type="ARBA" id="ARBA00023002"/>
    </source>
</evidence>
<dbReference type="Pfam" id="PF00351">
    <property type="entry name" value="Biopterin_H"/>
    <property type="match status" value="1"/>
</dbReference>
<dbReference type="InterPro" id="IPR001273">
    <property type="entry name" value="ArAA_hydroxylase"/>
</dbReference>
<dbReference type="SUPFAM" id="SSF56534">
    <property type="entry name" value="Aromatic aminoacid monoxygenases, catalytic and oligomerization domains"/>
    <property type="match status" value="1"/>
</dbReference>
<evidence type="ECO:0000256" key="7">
    <source>
        <dbReference type="PIRSR" id="PIRSR601273-2"/>
    </source>
</evidence>
<dbReference type="GO" id="GO:0043204">
    <property type="term" value="C:perikaryon"/>
    <property type="evidence" value="ECO:0007669"/>
    <property type="project" value="TreeGrafter"/>
</dbReference>